<dbReference type="Gene3D" id="3.40.190.290">
    <property type="match status" value="1"/>
</dbReference>
<dbReference type="Proteomes" id="UP000269115">
    <property type="component" value="Unassembled WGS sequence"/>
</dbReference>
<dbReference type="Pfam" id="PF03466">
    <property type="entry name" value="LysR_substrate"/>
    <property type="match status" value="1"/>
</dbReference>
<dbReference type="InterPro" id="IPR005119">
    <property type="entry name" value="LysR_subst-bd"/>
</dbReference>
<keyword evidence="2" id="KW-0805">Transcription regulation</keyword>
<reference evidence="7 8" key="1">
    <citation type="submission" date="2018-11" db="EMBL/GenBank/DDBJ databases">
        <title>Genomic analyses of the natural microbiome of Caenorhabditis elegans.</title>
        <authorList>
            <person name="Samuel B."/>
        </authorList>
    </citation>
    <scope>NUCLEOTIDE SEQUENCE [LARGE SCALE GENOMIC DNA]</scope>
    <source>
        <strain evidence="7 8">BIGb0473</strain>
    </source>
</reference>
<dbReference type="GO" id="GO:0003700">
    <property type="term" value="F:DNA-binding transcription factor activity"/>
    <property type="evidence" value="ECO:0007669"/>
    <property type="project" value="InterPro"/>
</dbReference>
<dbReference type="InterPro" id="IPR036390">
    <property type="entry name" value="WH_DNA-bd_sf"/>
</dbReference>
<comment type="similarity">
    <text evidence="1">Belongs to the LysR transcriptional regulatory family.</text>
</comment>
<dbReference type="GO" id="GO:0043565">
    <property type="term" value="F:sequence-specific DNA binding"/>
    <property type="evidence" value="ECO:0007669"/>
    <property type="project" value="TreeGrafter"/>
</dbReference>
<dbReference type="Gene3D" id="1.10.10.10">
    <property type="entry name" value="Winged helix-like DNA-binding domain superfamily/Winged helix DNA-binding domain"/>
    <property type="match status" value="1"/>
</dbReference>
<dbReference type="GO" id="GO:0006351">
    <property type="term" value="P:DNA-templated transcription"/>
    <property type="evidence" value="ECO:0007669"/>
    <property type="project" value="TreeGrafter"/>
</dbReference>
<proteinExistence type="inferred from homology"/>
<comment type="caution">
    <text evidence="7">The sequence shown here is derived from an EMBL/GenBank/DDBJ whole genome shotgun (WGS) entry which is preliminary data.</text>
</comment>
<dbReference type="SUPFAM" id="SSF53850">
    <property type="entry name" value="Periplasmic binding protein-like II"/>
    <property type="match status" value="1"/>
</dbReference>
<dbReference type="EMBL" id="RJUR01000011">
    <property type="protein sequence ID" value="ROQ53225.1"/>
    <property type="molecule type" value="Genomic_DNA"/>
</dbReference>
<dbReference type="InterPro" id="IPR036388">
    <property type="entry name" value="WH-like_DNA-bd_sf"/>
</dbReference>
<dbReference type="RefSeq" id="WP_123752461.1">
    <property type="nucleotide sequence ID" value="NZ_RJUR01000011.1"/>
</dbReference>
<dbReference type="InterPro" id="IPR000847">
    <property type="entry name" value="LysR_HTH_N"/>
</dbReference>
<protein>
    <submittedName>
        <fullName evidence="7">LysR family transcriptional regulator</fullName>
    </submittedName>
</protein>
<feature type="region of interest" description="Disordered" evidence="5">
    <location>
        <begin position="298"/>
        <end position="317"/>
    </location>
</feature>
<dbReference type="Pfam" id="PF00126">
    <property type="entry name" value="HTH_1"/>
    <property type="match status" value="1"/>
</dbReference>
<evidence type="ECO:0000256" key="4">
    <source>
        <dbReference type="ARBA" id="ARBA00023163"/>
    </source>
</evidence>
<dbReference type="PROSITE" id="PS50931">
    <property type="entry name" value="HTH_LYSR"/>
    <property type="match status" value="1"/>
</dbReference>
<dbReference type="SUPFAM" id="SSF46785">
    <property type="entry name" value="Winged helix' DNA-binding domain"/>
    <property type="match status" value="1"/>
</dbReference>
<evidence type="ECO:0000259" key="6">
    <source>
        <dbReference type="PROSITE" id="PS50931"/>
    </source>
</evidence>
<dbReference type="AlphaFoldDB" id="A0A9X8HMB8"/>
<evidence type="ECO:0000256" key="2">
    <source>
        <dbReference type="ARBA" id="ARBA00023015"/>
    </source>
</evidence>
<dbReference type="FunFam" id="1.10.10.10:FF:000001">
    <property type="entry name" value="LysR family transcriptional regulator"/>
    <property type="match status" value="1"/>
</dbReference>
<dbReference type="PANTHER" id="PTHR30537">
    <property type="entry name" value="HTH-TYPE TRANSCRIPTIONAL REGULATOR"/>
    <property type="match status" value="1"/>
</dbReference>
<keyword evidence="4" id="KW-0804">Transcription</keyword>
<dbReference type="PANTHER" id="PTHR30537:SF72">
    <property type="entry name" value="LYSR FAMILY TRANSCRIPTIONAL REGULATOR"/>
    <property type="match status" value="1"/>
</dbReference>
<evidence type="ECO:0000256" key="3">
    <source>
        <dbReference type="ARBA" id="ARBA00023125"/>
    </source>
</evidence>
<evidence type="ECO:0000313" key="8">
    <source>
        <dbReference type="Proteomes" id="UP000269115"/>
    </source>
</evidence>
<dbReference type="CDD" id="cd08476">
    <property type="entry name" value="PBP2_CrgA_like_7"/>
    <property type="match status" value="1"/>
</dbReference>
<organism evidence="7 8">
    <name type="scientific">Pseudomonas putida</name>
    <name type="common">Arthrobacter siderocapsulatus</name>
    <dbReference type="NCBI Taxonomy" id="303"/>
    <lineage>
        <taxon>Bacteria</taxon>
        <taxon>Pseudomonadati</taxon>
        <taxon>Pseudomonadota</taxon>
        <taxon>Gammaproteobacteria</taxon>
        <taxon>Pseudomonadales</taxon>
        <taxon>Pseudomonadaceae</taxon>
        <taxon>Pseudomonas</taxon>
    </lineage>
</organism>
<evidence type="ECO:0000256" key="5">
    <source>
        <dbReference type="SAM" id="MobiDB-lite"/>
    </source>
</evidence>
<keyword evidence="3" id="KW-0238">DNA-binding</keyword>
<dbReference type="InterPro" id="IPR058163">
    <property type="entry name" value="LysR-type_TF_proteobact-type"/>
</dbReference>
<evidence type="ECO:0000256" key="1">
    <source>
        <dbReference type="ARBA" id="ARBA00009437"/>
    </source>
</evidence>
<sequence length="317" mass="35403">MDSLSGFVVFVKVAETRSFVAAGKALGVSASAVGKRVARLESRLAVRLFHRSTRSITLTAEGALFLERSRRILAEIEATEAELSQASQAPRGKLRVSLPQVSSMIVPLLSDFIGQYPQIELDLDFSDRMVDIVGEGFDVVLRAGEPSDSRLNARRLGDFRHVLVGSPTYFAEHGTPRHPRELARHAGLHYRFLTTGKLQRWPLRRADNGADHEVPVSMVCNHLETRICFAMRGHGIACLPDFTITQQLERGELVTVLDEHLDHGGCLYLLWPSGRQMSPKLRVFIDFMEQRLFAPVPSTARMPTQEPHPTMDSRIPT</sequence>
<evidence type="ECO:0000313" key="7">
    <source>
        <dbReference type="EMBL" id="ROQ53225.1"/>
    </source>
</evidence>
<feature type="domain" description="HTH lysR-type" evidence="6">
    <location>
        <begin position="1"/>
        <end position="59"/>
    </location>
</feature>
<accession>A0A9X8HMB8</accession>
<name>A0A9X8HMB8_PSEPU</name>
<gene>
    <name evidence="7" type="ORF">EDF85_0979</name>
</gene>